<dbReference type="InParanoid" id="B0WZ69"/>
<keyword evidence="3" id="KW-1185">Reference proteome</keyword>
<dbReference type="OMA" id="TVCSARH"/>
<accession>B0WZ69</accession>
<evidence type="ECO:0000313" key="2">
    <source>
        <dbReference type="EnsemblMetazoa" id="CPIJ012415-PA"/>
    </source>
</evidence>
<dbReference type="Proteomes" id="UP000002320">
    <property type="component" value="Unassembled WGS sequence"/>
</dbReference>
<evidence type="ECO:0000313" key="3">
    <source>
        <dbReference type="Proteomes" id="UP000002320"/>
    </source>
</evidence>
<dbReference type="eggNOG" id="KOG1756">
    <property type="taxonomic scope" value="Eukaryota"/>
</dbReference>
<dbReference type="EnsemblMetazoa" id="CPIJ012415-RA">
    <property type="protein sequence ID" value="CPIJ012415-PA"/>
    <property type="gene ID" value="CPIJ012415"/>
</dbReference>
<dbReference type="SUPFAM" id="SSF47113">
    <property type="entry name" value="Histone-fold"/>
    <property type="match status" value="1"/>
</dbReference>
<evidence type="ECO:0000313" key="1">
    <source>
        <dbReference type="EMBL" id="EDS37383.1"/>
    </source>
</evidence>
<dbReference type="Gene3D" id="1.10.20.10">
    <property type="entry name" value="Histone, subunit A"/>
    <property type="match status" value="1"/>
</dbReference>
<protein>
    <submittedName>
        <fullName evidence="1 2">Histone H2A</fullName>
    </submittedName>
</protein>
<reference evidence="1" key="1">
    <citation type="submission" date="2007-03" db="EMBL/GenBank/DDBJ databases">
        <title>Annotation of Culex pipiens quinquefasciatus.</title>
        <authorList>
            <consortium name="The Broad Institute Genome Sequencing Platform"/>
            <person name="Atkinson P.W."/>
            <person name="Hemingway J."/>
            <person name="Christensen B.M."/>
            <person name="Higgs S."/>
            <person name="Kodira C."/>
            <person name="Hannick L."/>
            <person name="Megy K."/>
            <person name="O'Leary S."/>
            <person name="Pearson M."/>
            <person name="Haas B.J."/>
            <person name="Mauceli E."/>
            <person name="Wortman J.R."/>
            <person name="Lee N.H."/>
            <person name="Guigo R."/>
            <person name="Stanke M."/>
            <person name="Alvarado L."/>
            <person name="Amedeo P."/>
            <person name="Antoine C.H."/>
            <person name="Arensburger P."/>
            <person name="Bidwell S.L."/>
            <person name="Crawford M."/>
            <person name="Camaro F."/>
            <person name="Devon K."/>
            <person name="Engels R."/>
            <person name="Hammond M."/>
            <person name="Howarth C."/>
            <person name="Koehrsen M."/>
            <person name="Lawson D."/>
            <person name="Montgomery P."/>
            <person name="Nene V."/>
            <person name="Nusbaum C."/>
            <person name="Puiu D."/>
            <person name="Romero-Severson J."/>
            <person name="Severson D.W."/>
            <person name="Shumway M."/>
            <person name="Sisk P."/>
            <person name="Stolte C."/>
            <person name="Zeng Q."/>
            <person name="Eisenstadt E."/>
            <person name="Fraser-Liggett C."/>
            <person name="Strausberg R."/>
            <person name="Galagan J."/>
            <person name="Birren B."/>
            <person name="Collins F.H."/>
        </authorList>
    </citation>
    <scope>NUCLEOTIDE SEQUENCE [LARGE SCALE GENOMIC DNA]</scope>
    <source>
        <strain evidence="1">JHB</strain>
    </source>
</reference>
<reference evidence="2" key="2">
    <citation type="submission" date="2020-05" db="UniProtKB">
        <authorList>
            <consortium name="EnsemblMetazoa"/>
        </authorList>
    </citation>
    <scope>IDENTIFICATION</scope>
    <source>
        <strain evidence="2">JHB</strain>
    </source>
</reference>
<dbReference type="EMBL" id="DS232204">
    <property type="protein sequence ID" value="EDS37383.1"/>
    <property type="molecule type" value="Genomic_DNA"/>
</dbReference>
<dbReference type="KEGG" id="cqu:CpipJ_CPIJ012415"/>
<dbReference type="STRING" id="7176.B0WZ69"/>
<dbReference type="InterPro" id="IPR009072">
    <property type="entry name" value="Histone-fold"/>
</dbReference>
<proteinExistence type="predicted"/>
<dbReference type="AlphaFoldDB" id="B0WZ69"/>
<dbReference type="HOGENOM" id="CLU_062828_8_0_1"/>
<sequence>MSGRGKGGKVKGKAKSRSTVLVCSSRSAVSTVCSARHYAERVGAGAPVYLAAVMEYLAAATTTIKKEFDRRKNSPKNKPNTAVLL</sequence>
<dbReference type="VEuPathDB" id="VectorBase:CPIJ012415"/>
<gene>
    <name evidence="2" type="primary">6045302</name>
    <name evidence="1" type="ORF">CpipJ_CPIJ012415</name>
</gene>
<dbReference type="GO" id="GO:0046982">
    <property type="term" value="F:protein heterodimerization activity"/>
    <property type="evidence" value="ECO:0007669"/>
    <property type="project" value="InterPro"/>
</dbReference>
<name>B0WZ69_CULQU</name>
<organism>
    <name type="scientific">Culex quinquefasciatus</name>
    <name type="common">Southern house mosquito</name>
    <name type="synonym">Culex pungens</name>
    <dbReference type="NCBI Taxonomy" id="7176"/>
    <lineage>
        <taxon>Eukaryota</taxon>
        <taxon>Metazoa</taxon>
        <taxon>Ecdysozoa</taxon>
        <taxon>Arthropoda</taxon>
        <taxon>Hexapoda</taxon>
        <taxon>Insecta</taxon>
        <taxon>Pterygota</taxon>
        <taxon>Neoptera</taxon>
        <taxon>Endopterygota</taxon>
        <taxon>Diptera</taxon>
        <taxon>Nematocera</taxon>
        <taxon>Culicoidea</taxon>
        <taxon>Culicidae</taxon>
        <taxon>Culicinae</taxon>
        <taxon>Culicini</taxon>
        <taxon>Culex</taxon>
        <taxon>Culex</taxon>
    </lineage>
</organism>